<keyword evidence="7" id="KW-1185">Reference proteome</keyword>
<dbReference type="PANTHER" id="PTHR48078:SF19">
    <property type="entry name" value="ACT DOMAIN-CONTAINING PROTEIN"/>
    <property type="match status" value="1"/>
</dbReference>
<dbReference type="GO" id="GO:0003941">
    <property type="term" value="F:L-serine ammonia-lyase activity"/>
    <property type="evidence" value="ECO:0007669"/>
    <property type="project" value="TreeGrafter"/>
</dbReference>
<dbReference type="EMBL" id="BRXZ01000190">
    <property type="protein sequence ID" value="GMI07030.1"/>
    <property type="molecule type" value="Genomic_DNA"/>
</dbReference>
<evidence type="ECO:0000259" key="5">
    <source>
        <dbReference type="Pfam" id="PF00291"/>
    </source>
</evidence>
<dbReference type="SUPFAM" id="SSF53686">
    <property type="entry name" value="Tryptophan synthase beta subunit-like PLP-dependent enzymes"/>
    <property type="match status" value="1"/>
</dbReference>
<dbReference type="InterPro" id="IPR001926">
    <property type="entry name" value="TrpB-like_PALP"/>
</dbReference>
<dbReference type="FunFam" id="3.40.50.1100:FF:000007">
    <property type="entry name" value="L-threonine dehydratase catabolic TdcB"/>
    <property type="match status" value="1"/>
</dbReference>
<dbReference type="PANTHER" id="PTHR48078">
    <property type="entry name" value="THREONINE DEHYDRATASE, MITOCHONDRIAL-RELATED"/>
    <property type="match status" value="1"/>
</dbReference>
<dbReference type="GO" id="GO:0006565">
    <property type="term" value="P:L-serine catabolic process"/>
    <property type="evidence" value="ECO:0007669"/>
    <property type="project" value="TreeGrafter"/>
</dbReference>
<dbReference type="Pfam" id="PF00291">
    <property type="entry name" value="PALP"/>
    <property type="match status" value="1"/>
</dbReference>
<dbReference type="GO" id="GO:0006567">
    <property type="term" value="P:L-threonine catabolic process"/>
    <property type="evidence" value="ECO:0007669"/>
    <property type="project" value="TreeGrafter"/>
</dbReference>
<comment type="caution">
    <text evidence="6">The sequence shown here is derived from an EMBL/GenBank/DDBJ whole genome shotgun (WGS) entry which is preliminary data.</text>
</comment>
<evidence type="ECO:0000256" key="1">
    <source>
        <dbReference type="ARBA" id="ARBA00001933"/>
    </source>
</evidence>
<accession>A0A9W7F892</accession>
<protein>
    <recommendedName>
        <fullName evidence="5">Tryptophan synthase beta chain-like PALP domain-containing protein</fullName>
    </recommendedName>
</protein>
<comment type="cofactor">
    <cofactor evidence="1">
        <name>pyridoxal 5'-phosphate</name>
        <dbReference type="ChEBI" id="CHEBI:597326"/>
    </cofactor>
</comment>
<organism evidence="6 7">
    <name type="scientific">Triparma retinervis</name>
    <dbReference type="NCBI Taxonomy" id="2557542"/>
    <lineage>
        <taxon>Eukaryota</taxon>
        <taxon>Sar</taxon>
        <taxon>Stramenopiles</taxon>
        <taxon>Ochrophyta</taxon>
        <taxon>Bolidophyceae</taxon>
        <taxon>Parmales</taxon>
        <taxon>Triparmaceae</taxon>
        <taxon>Triparma</taxon>
    </lineage>
</organism>
<feature type="domain" description="Tryptophan synthase beta chain-like PALP" evidence="5">
    <location>
        <begin position="233"/>
        <end position="414"/>
    </location>
</feature>
<evidence type="ECO:0000256" key="3">
    <source>
        <dbReference type="ARBA" id="ARBA00022898"/>
    </source>
</evidence>
<proteinExistence type="inferred from homology"/>
<evidence type="ECO:0000313" key="7">
    <source>
        <dbReference type="Proteomes" id="UP001165082"/>
    </source>
</evidence>
<dbReference type="Gene3D" id="3.40.50.1100">
    <property type="match status" value="1"/>
</dbReference>
<dbReference type="AlphaFoldDB" id="A0A9W7F892"/>
<comment type="similarity">
    <text evidence="2">Belongs to the serine/threonine dehydratase family.</text>
</comment>
<evidence type="ECO:0000256" key="2">
    <source>
        <dbReference type="ARBA" id="ARBA00010869"/>
    </source>
</evidence>
<dbReference type="InterPro" id="IPR036052">
    <property type="entry name" value="TrpB-like_PALP_sf"/>
</dbReference>
<gene>
    <name evidence="6" type="ORF">TrRE_jg3487</name>
</gene>
<dbReference type="InterPro" id="IPR044561">
    <property type="entry name" value="ACT_ThrD-II-like"/>
</dbReference>
<dbReference type="CDD" id="cd04886">
    <property type="entry name" value="ACT_ThrD-II-like"/>
    <property type="match status" value="1"/>
</dbReference>
<reference evidence="6" key="1">
    <citation type="submission" date="2022-07" db="EMBL/GenBank/DDBJ databases">
        <title>Genome analysis of Parmales, a sister group of diatoms, reveals the evolutionary specialization of diatoms from phago-mixotrophs to photoautotrophs.</title>
        <authorList>
            <person name="Ban H."/>
            <person name="Sato S."/>
            <person name="Yoshikawa S."/>
            <person name="Kazumasa Y."/>
            <person name="Nakamura Y."/>
            <person name="Ichinomiya M."/>
            <person name="Saitoh K."/>
            <person name="Sato N."/>
            <person name="Blanc-Mathieu R."/>
            <person name="Endo H."/>
            <person name="Kuwata A."/>
            <person name="Ogata H."/>
        </authorList>
    </citation>
    <scope>NUCLEOTIDE SEQUENCE</scope>
</reference>
<dbReference type="GO" id="GO:0004794">
    <property type="term" value="F:threonine deaminase activity"/>
    <property type="evidence" value="ECO:0007669"/>
    <property type="project" value="TreeGrafter"/>
</dbReference>
<sequence length="532" mass="57572">MNPPSSPPLSPGVIANSFSWGSQHPSYQVDFVAQNTGRRVALTKRRVRWRFGYPNAKALEDGKTGIEARGEEHEVSLVWSLTSGKKSVVFDNQEVHSSDSRASTFEFTWSRSNLHVYKIVAHATGTGPGGRQYDLLVDGQSYFNMPKVFELGLPNAGRGAAQGRQQAFAGNAQHNMQQVYGGQGQHRQVGGFGTGFNTEPIRAPRSPQEEERELQAAIRQSLAESESHLNRQKTKLHSEDLCAERGYIYVNGYDDPPIMAGAGTIGVEICDQVPDLDAVIVPVGGAGLIGGVSCAVKTLMPDCKVFGVEPEFSASYTAALAAGEPVETLIEPTLADGLAVPKVGSHAFQMARHYVDETFLTTEREIAIACLRLIENEKLVVEGGGAIGLTPILPGGPMDTPEWKGKNVVVPICGGNIDTTTLGRVIDRGLAADMRLVRFVATVSDRPGGIARLTSLLAEEEASVKDIYHERSWLQSSVSNVQMRCVLELRGPEHAKRVKDALDREGYPTKWDDIEDPLNSGDIKGTACLPVV</sequence>
<evidence type="ECO:0000256" key="4">
    <source>
        <dbReference type="ARBA" id="ARBA00023239"/>
    </source>
</evidence>
<dbReference type="InterPro" id="IPR050147">
    <property type="entry name" value="Ser/Thr_Dehydratase"/>
</dbReference>
<dbReference type="GO" id="GO:0009097">
    <property type="term" value="P:isoleucine biosynthetic process"/>
    <property type="evidence" value="ECO:0007669"/>
    <property type="project" value="TreeGrafter"/>
</dbReference>
<evidence type="ECO:0000313" key="6">
    <source>
        <dbReference type="EMBL" id="GMI07030.1"/>
    </source>
</evidence>
<dbReference type="Proteomes" id="UP001165082">
    <property type="component" value="Unassembled WGS sequence"/>
</dbReference>
<keyword evidence="3" id="KW-0663">Pyridoxal phosphate</keyword>
<keyword evidence="4" id="KW-0456">Lyase</keyword>
<dbReference type="OrthoDB" id="4418812at2759"/>
<name>A0A9W7F892_9STRA</name>